<organism evidence="2 3">
    <name type="scientific">Nezara viridula</name>
    <name type="common">Southern green stink bug</name>
    <name type="synonym">Cimex viridulus</name>
    <dbReference type="NCBI Taxonomy" id="85310"/>
    <lineage>
        <taxon>Eukaryota</taxon>
        <taxon>Metazoa</taxon>
        <taxon>Ecdysozoa</taxon>
        <taxon>Arthropoda</taxon>
        <taxon>Hexapoda</taxon>
        <taxon>Insecta</taxon>
        <taxon>Pterygota</taxon>
        <taxon>Neoptera</taxon>
        <taxon>Paraneoptera</taxon>
        <taxon>Hemiptera</taxon>
        <taxon>Heteroptera</taxon>
        <taxon>Panheteroptera</taxon>
        <taxon>Pentatomomorpha</taxon>
        <taxon>Pentatomoidea</taxon>
        <taxon>Pentatomidae</taxon>
        <taxon>Pentatominae</taxon>
        <taxon>Nezara</taxon>
    </lineage>
</organism>
<gene>
    <name evidence="2" type="ORF">NEZAVI_LOCUS14714</name>
</gene>
<dbReference type="AlphaFoldDB" id="A0A9P0HRA8"/>
<evidence type="ECO:0000313" key="3">
    <source>
        <dbReference type="Proteomes" id="UP001152798"/>
    </source>
</evidence>
<sequence length="395" mass="46613">MEKEILECVLKRNCKDLTPEKVVSLEIVPAVEKYVNFLSSVNRYNLKVVLGNGRTVKKSLFVKTASTDAFIDAFNNRLGTFKNETMMYTTLKEMEYLMEEFQDYDDILWCRMIYHIPYTCIVMEDLKAKGFRMVGKTDLFDFEQGMLGVHALGRYHGMCKALEERGHLSLQGLRPWFIFDKDTHHHMYWSIVSLVEGIKKLWDPKWIPVVEKIKLTTESLTQRLEKLNVIDETKFNVLNHGDVNKNNIVFKFNYDERPVAVRFVDFQMLNYGSPCIDLMYYIYLALQPSIRHENFQLFVRTYYNALINTLDKYQYKGNKPNIEEIIEDMEKYSFVGLYLFLTRYPTLYMSEDHKMDAEKIKATDGREGFPDQMFKPENLEDAIGTDLKTFVELFF</sequence>
<dbReference type="SUPFAM" id="SSF56112">
    <property type="entry name" value="Protein kinase-like (PK-like)"/>
    <property type="match status" value="1"/>
</dbReference>
<proteinExistence type="predicted"/>
<reference evidence="2" key="1">
    <citation type="submission" date="2022-01" db="EMBL/GenBank/DDBJ databases">
        <authorList>
            <person name="King R."/>
        </authorList>
    </citation>
    <scope>NUCLEOTIDE SEQUENCE</scope>
</reference>
<dbReference type="PANTHER" id="PTHR11012:SF56">
    <property type="entry name" value="CHK KINASE-LIKE DOMAIN-CONTAINING PROTEIN-RELATED"/>
    <property type="match status" value="1"/>
</dbReference>
<dbReference type="Gene3D" id="3.90.1200.10">
    <property type="match status" value="1"/>
</dbReference>
<dbReference type="InterPro" id="IPR015897">
    <property type="entry name" value="CHK_kinase-like"/>
</dbReference>
<accession>A0A9P0HRA8</accession>
<dbReference type="OrthoDB" id="190089at2759"/>
<dbReference type="PANTHER" id="PTHR11012">
    <property type="entry name" value="PROTEIN KINASE-LIKE DOMAIN-CONTAINING"/>
    <property type="match status" value="1"/>
</dbReference>
<name>A0A9P0HRA8_NEZVI</name>
<protein>
    <recommendedName>
        <fullName evidence="1">CHK kinase-like domain-containing protein</fullName>
    </recommendedName>
</protein>
<keyword evidence="3" id="KW-1185">Reference proteome</keyword>
<dbReference type="Proteomes" id="UP001152798">
    <property type="component" value="Chromosome 7"/>
</dbReference>
<dbReference type="InterPro" id="IPR004119">
    <property type="entry name" value="EcKL"/>
</dbReference>
<evidence type="ECO:0000259" key="1">
    <source>
        <dbReference type="SMART" id="SM00587"/>
    </source>
</evidence>
<dbReference type="Pfam" id="PF02958">
    <property type="entry name" value="EcKL"/>
    <property type="match status" value="1"/>
</dbReference>
<dbReference type="EMBL" id="OV725083">
    <property type="protein sequence ID" value="CAH1406874.1"/>
    <property type="molecule type" value="Genomic_DNA"/>
</dbReference>
<evidence type="ECO:0000313" key="2">
    <source>
        <dbReference type="EMBL" id="CAH1406874.1"/>
    </source>
</evidence>
<feature type="domain" description="CHK kinase-like" evidence="1">
    <location>
        <begin position="121"/>
        <end position="312"/>
    </location>
</feature>
<dbReference type="SMART" id="SM00587">
    <property type="entry name" value="CHK"/>
    <property type="match status" value="1"/>
</dbReference>
<dbReference type="InterPro" id="IPR011009">
    <property type="entry name" value="Kinase-like_dom_sf"/>
</dbReference>